<proteinExistence type="predicted"/>
<keyword evidence="2" id="KW-1185">Reference proteome</keyword>
<sequence length="71" mass="8032">MDTSYLEYALKQHAYTMGQVVLATAHIEGMKAENEKAIQNGLTPPYGEEQFERAMESYAIDHNSVINAFTY</sequence>
<organism evidence="1 2">
    <name type="scientific">uncultured phage cr126_1</name>
    <dbReference type="NCBI Taxonomy" id="2772075"/>
    <lineage>
        <taxon>Viruses</taxon>
        <taxon>Duplodnaviria</taxon>
        <taxon>Heunggongvirae</taxon>
        <taxon>Uroviricota</taxon>
        <taxon>Caudoviricetes</taxon>
        <taxon>Crassvirales</taxon>
        <taxon>Steigviridae</taxon>
        <taxon>Asinivirinae</taxon>
        <taxon>Kolpuevirus</taxon>
        <taxon>Kolpuevirus hominis</taxon>
    </lineage>
</organism>
<accession>A0A7M1S094</accession>
<evidence type="ECO:0000313" key="2">
    <source>
        <dbReference type="Proteomes" id="UP000594161"/>
    </source>
</evidence>
<name>A0A7M1S094_9CAUD</name>
<dbReference type="RefSeq" id="YP_010111709.1">
    <property type="nucleotide sequence ID" value="NC_055884.1"/>
</dbReference>
<dbReference type="GeneID" id="65130158"/>
<dbReference type="KEGG" id="vg:65130158"/>
<evidence type="ECO:0000313" key="1">
    <source>
        <dbReference type="EMBL" id="QOR59551.1"/>
    </source>
</evidence>
<dbReference type="EMBL" id="MT774391">
    <property type="protein sequence ID" value="QOR59551.1"/>
    <property type="molecule type" value="Genomic_DNA"/>
</dbReference>
<reference evidence="1 2" key="1">
    <citation type="submission" date="2020-07" db="EMBL/GenBank/DDBJ databases">
        <title>Taxonomic proposal: Crassvirales, a new order of highly abundant and diverse bacterial viruses.</title>
        <authorList>
            <person name="Shkoporov A.N."/>
            <person name="Stockdale S.R."/>
            <person name="Guerin E."/>
            <person name="Ross R.P."/>
            <person name="Hill C."/>
        </authorList>
    </citation>
    <scope>NUCLEOTIDE SEQUENCE [LARGE SCALE GENOMIC DNA]</scope>
</reference>
<protein>
    <submittedName>
        <fullName evidence="1">Uncharacterized protein</fullName>
    </submittedName>
</protein>
<dbReference type="Proteomes" id="UP000594161">
    <property type="component" value="Segment"/>
</dbReference>